<dbReference type="AlphaFoldDB" id="A0A499W0Y7"/>
<feature type="domain" description="FHA" evidence="3">
    <location>
        <begin position="24"/>
        <end position="78"/>
    </location>
</feature>
<keyword evidence="1" id="KW-0597">Phosphoprotein</keyword>
<dbReference type="SUPFAM" id="SSF49879">
    <property type="entry name" value="SMAD/FHA domain"/>
    <property type="match status" value="1"/>
</dbReference>
<dbReference type="InterPro" id="IPR000253">
    <property type="entry name" value="FHA_dom"/>
</dbReference>
<dbReference type="Pfam" id="PF00498">
    <property type="entry name" value="FHA"/>
    <property type="match status" value="1"/>
</dbReference>
<dbReference type="PROSITE" id="PS50006">
    <property type="entry name" value="FHA_DOMAIN"/>
    <property type="match status" value="1"/>
</dbReference>
<organism evidence="4">
    <name type="scientific">Streptomyces avermitilis</name>
    <dbReference type="NCBI Taxonomy" id="33903"/>
    <lineage>
        <taxon>Bacteria</taxon>
        <taxon>Bacillati</taxon>
        <taxon>Actinomycetota</taxon>
        <taxon>Actinomycetes</taxon>
        <taxon>Kitasatosporales</taxon>
        <taxon>Streptomycetaceae</taxon>
        <taxon>Streptomyces</taxon>
    </lineage>
</organism>
<evidence type="ECO:0000256" key="2">
    <source>
        <dbReference type="SAM" id="MobiDB-lite"/>
    </source>
</evidence>
<evidence type="ECO:0000256" key="1">
    <source>
        <dbReference type="ARBA" id="ARBA00022553"/>
    </source>
</evidence>
<evidence type="ECO:0000259" key="3">
    <source>
        <dbReference type="PROSITE" id="PS50006"/>
    </source>
</evidence>
<feature type="region of interest" description="Disordered" evidence="2">
    <location>
        <begin position="106"/>
        <end position="168"/>
    </location>
</feature>
<name>A0A499W0Y7_STRAX</name>
<protein>
    <recommendedName>
        <fullName evidence="3">FHA domain-containing protein</fullName>
    </recommendedName>
</protein>
<feature type="compositionally biased region" description="Pro residues" evidence="2">
    <location>
        <begin position="147"/>
        <end position="161"/>
    </location>
</feature>
<dbReference type="CDD" id="cd00060">
    <property type="entry name" value="FHA"/>
    <property type="match status" value="1"/>
</dbReference>
<evidence type="ECO:0000313" key="4">
    <source>
        <dbReference type="EMBL" id="BBJ52557.1"/>
    </source>
</evidence>
<sequence length="168" mass="17929">MVGNGGGPPYLVAAVPPQLAGTTWELTRASHIVGRLGDIRLAPSDVSKRHAELRLGSDGVWLSDLGSRNGVLHNGRRLDPGRPVRLSEGDHLHFGSVQLVFRSNAPQAPGAAGRTPHGHDREHDTSTVTDLGDARRRRFAGRHGPDPDLPPPPPRHAPPRPSRTTPGA</sequence>
<dbReference type="EMBL" id="AP019621">
    <property type="protein sequence ID" value="BBJ52557.1"/>
    <property type="molecule type" value="Genomic_DNA"/>
</dbReference>
<dbReference type="InterPro" id="IPR050923">
    <property type="entry name" value="Cell_Proc_Reg/RNA_Proc"/>
</dbReference>
<dbReference type="SMART" id="SM00240">
    <property type="entry name" value="FHA"/>
    <property type="match status" value="1"/>
</dbReference>
<accession>A0A499W0Y7</accession>
<dbReference type="Gene3D" id="2.60.200.20">
    <property type="match status" value="1"/>
</dbReference>
<gene>
    <name evidence="4" type="ORF">SAVMC3_51860</name>
</gene>
<dbReference type="PANTHER" id="PTHR23308">
    <property type="entry name" value="NUCLEAR INHIBITOR OF PROTEIN PHOSPHATASE-1"/>
    <property type="match status" value="1"/>
</dbReference>
<proteinExistence type="predicted"/>
<dbReference type="InterPro" id="IPR008984">
    <property type="entry name" value="SMAD_FHA_dom_sf"/>
</dbReference>
<reference evidence="4" key="1">
    <citation type="submission" date="2019-04" db="EMBL/GenBank/DDBJ databases">
        <title>Draft genome sequences of Streptomyces avermitilis MC3.</title>
        <authorList>
            <person name="Komaki H."/>
            <person name="Tamura T."/>
            <person name="Hosoyama A."/>
        </authorList>
    </citation>
    <scope>NUCLEOTIDE SEQUENCE</scope>
    <source>
        <strain evidence="4">MC3</strain>
    </source>
</reference>